<gene>
    <name evidence="2" type="ORF">RNB18_30445</name>
</gene>
<proteinExistence type="predicted"/>
<dbReference type="Proteomes" id="UP001183824">
    <property type="component" value="Unassembled WGS sequence"/>
</dbReference>
<dbReference type="EMBL" id="JAVREZ010000012">
    <property type="protein sequence ID" value="MDT0484480.1"/>
    <property type="molecule type" value="Genomic_DNA"/>
</dbReference>
<comment type="caution">
    <text evidence="2">The sequence shown here is derived from an EMBL/GenBank/DDBJ whole genome shotgun (WGS) entry which is preliminary data.</text>
</comment>
<keyword evidence="3" id="KW-1185">Reference proteome</keyword>
<feature type="transmembrane region" description="Helical" evidence="1">
    <location>
        <begin position="129"/>
        <end position="148"/>
    </location>
</feature>
<evidence type="ECO:0000256" key="1">
    <source>
        <dbReference type="SAM" id="Phobius"/>
    </source>
</evidence>
<keyword evidence="1" id="KW-0812">Transmembrane</keyword>
<name>A0ABU2VGV8_9ACTN</name>
<keyword evidence="1" id="KW-0472">Membrane</keyword>
<feature type="transmembrane region" description="Helical" evidence="1">
    <location>
        <begin position="7"/>
        <end position="26"/>
    </location>
</feature>
<evidence type="ECO:0000313" key="3">
    <source>
        <dbReference type="Proteomes" id="UP001183824"/>
    </source>
</evidence>
<accession>A0ABU2VGV8</accession>
<protein>
    <recommendedName>
        <fullName evidence="4">DUF3592 domain-containing protein</fullName>
    </recommendedName>
</protein>
<sequence length="228" mass="25947">MRWRYGSSWCVANIVFGLVLVGLGAWRIGPAYHREHQQRVVSVCIAERGVEQCLPVRTAAITKTVRLKQTFGGDMLDVYLDGASEPAFEISPRWSERDSSTVTVADLQGEVWAWQESEHHRWEELYEPWPWWTLIYLTLILIGGWFVLNFASELLIEGHSRYRELAERLVALYSGGSFAGMAILAGFSLSWIFGLGSIAVVALAVGVNGADLWRHWRSAWRRARRVPR</sequence>
<evidence type="ECO:0000313" key="2">
    <source>
        <dbReference type="EMBL" id="MDT0484480.1"/>
    </source>
</evidence>
<organism evidence="2 3">
    <name type="scientific">Streptomyces doebereineriae</name>
    <dbReference type="NCBI Taxonomy" id="3075528"/>
    <lineage>
        <taxon>Bacteria</taxon>
        <taxon>Bacillati</taxon>
        <taxon>Actinomycetota</taxon>
        <taxon>Actinomycetes</taxon>
        <taxon>Kitasatosporales</taxon>
        <taxon>Streptomycetaceae</taxon>
        <taxon>Streptomyces</taxon>
    </lineage>
</organism>
<evidence type="ECO:0008006" key="4">
    <source>
        <dbReference type="Google" id="ProtNLM"/>
    </source>
</evidence>
<reference evidence="3" key="1">
    <citation type="submission" date="2023-07" db="EMBL/GenBank/DDBJ databases">
        <title>30 novel species of actinomycetes from the DSMZ collection.</title>
        <authorList>
            <person name="Nouioui I."/>
        </authorList>
    </citation>
    <scope>NUCLEOTIDE SEQUENCE [LARGE SCALE GENOMIC DNA]</scope>
    <source>
        <strain evidence="3">DSM 41640</strain>
    </source>
</reference>
<dbReference type="RefSeq" id="WP_311717339.1">
    <property type="nucleotide sequence ID" value="NZ_JAVREZ010000012.1"/>
</dbReference>
<feature type="transmembrane region" description="Helical" evidence="1">
    <location>
        <begin position="169"/>
        <end position="187"/>
    </location>
</feature>
<feature type="transmembrane region" description="Helical" evidence="1">
    <location>
        <begin position="193"/>
        <end position="213"/>
    </location>
</feature>
<keyword evidence="1" id="KW-1133">Transmembrane helix</keyword>